<reference evidence="3 4" key="1">
    <citation type="submission" date="2019-03" db="EMBL/GenBank/DDBJ databases">
        <title>Single cell metagenomics reveals metabolic interactions within the superorganism composed of flagellate Streblomastix strix and complex community of Bacteroidetes bacteria on its surface.</title>
        <authorList>
            <person name="Treitli S.C."/>
            <person name="Kolisko M."/>
            <person name="Husnik F."/>
            <person name="Keeling P."/>
            <person name="Hampl V."/>
        </authorList>
    </citation>
    <scope>NUCLEOTIDE SEQUENCE [LARGE SCALE GENOMIC DNA]</scope>
    <source>
        <strain evidence="3">ST1C</strain>
    </source>
</reference>
<sequence length="105" mass="12298">MSNISKKVDIPQGWKQGIDPKTEQTYYFNKSTGVRTWIKPPSSLNLISGWEICYNKDNKRWYYRNETLQITQWDAPSAEQVDQSPKQPQQEKDLQIDHKAIPGDK</sequence>
<dbReference type="Pfam" id="PF00397">
    <property type="entry name" value="WW"/>
    <property type="match status" value="2"/>
</dbReference>
<feature type="compositionally biased region" description="Polar residues" evidence="1">
    <location>
        <begin position="75"/>
        <end position="88"/>
    </location>
</feature>
<evidence type="ECO:0000256" key="1">
    <source>
        <dbReference type="SAM" id="MobiDB-lite"/>
    </source>
</evidence>
<dbReference type="InterPro" id="IPR036020">
    <property type="entry name" value="WW_dom_sf"/>
</dbReference>
<dbReference type="Gene3D" id="2.20.70.10">
    <property type="match status" value="2"/>
</dbReference>
<dbReference type="Proteomes" id="UP000324800">
    <property type="component" value="Unassembled WGS sequence"/>
</dbReference>
<feature type="non-terminal residue" evidence="3">
    <location>
        <position position="105"/>
    </location>
</feature>
<dbReference type="OrthoDB" id="42462at2759"/>
<dbReference type="SUPFAM" id="SSF51045">
    <property type="entry name" value="WW domain"/>
    <property type="match status" value="2"/>
</dbReference>
<dbReference type="InterPro" id="IPR001202">
    <property type="entry name" value="WW_dom"/>
</dbReference>
<feature type="region of interest" description="Disordered" evidence="1">
    <location>
        <begin position="75"/>
        <end position="105"/>
    </location>
</feature>
<gene>
    <name evidence="3" type="ORF">EZS28_048658</name>
</gene>
<name>A0A5J4TEA8_9EUKA</name>
<evidence type="ECO:0000313" key="3">
    <source>
        <dbReference type="EMBL" id="KAA6355815.1"/>
    </source>
</evidence>
<dbReference type="EMBL" id="SNRW01034004">
    <property type="protein sequence ID" value="KAA6355815.1"/>
    <property type="molecule type" value="Genomic_DNA"/>
</dbReference>
<accession>A0A5J4TEA8</accession>
<dbReference type="AlphaFoldDB" id="A0A5J4TEA8"/>
<dbReference type="SMART" id="SM00456">
    <property type="entry name" value="WW"/>
    <property type="match status" value="2"/>
</dbReference>
<proteinExistence type="predicted"/>
<feature type="compositionally biased region" description="Basic and acidic residues" evidence="1">
    <location>
        <begin position="89"/>
        <end position="105"/>
    </location>
</feature>
<comment type="caution">
    <text evidence="3">The sequence shown here is derived from an EMBL/GenBank/DDBJ whole genome shotgun (WGS) entry which is preliminary data.</text>
</comment>
<feature type="domain" description="WW" evidence="2">
    <location>
        <begin position="44"/>
        <end position="78"/>
    </location>
</feature>
<organism evidence="3 4">
    <name type="scientific">Streblomastix strix</name>
    <dbReference type="NCBI Taxonomy" id="222440"/>
    <lineage>
        <taxon>Eukaryota</taxon>
        <taxon>Metamonada</taxon>
        <taxon>Preaxostyla</taxon>
        <taxon>Oxymonadida</taxon>
        <taxon>Streblomastigidae</taxon>
        <taxon>Streblomastix</taxon>
    </lineage>
</organism>
<evidence type="ECO:0000313" key="4">
    <source>
        <dbReference type="Proteomes" id="UP000324800"/>
    </source>
</evidence>
<evidence type="ECO:0000259" key="2">
    <source>
        <dbReference type="PROSITE" id="PS50020"/>
    </source>
</evidence>
<protein>
    <recommendedName>
        <fullName evidence="2">WW domain-containing protein</fullName>
    </recommendedName>
</protein>
<dbReference type="PROSITE" id="PS50020">
    <property type="entry name" value="WW_DOMAIN_2"/>
    <property type="match status" value="2"/>
</dbReference>
<feature type="domain" description="WW" evidence="2">
    <location>
        <begin position="8"/>
        <end position="42"/>
    </location>
</feature>